<dbReference type="GO" id="GO:0016787">
    <property type="term" value="F:hydrolase activity"/>
    <property type="evidence" value="ECO:0007669"/>
    <property type="project" value="InterPro"/>
</dbReference>
<gene>
    <name evidence="2" type="ORF">C1I60_21500</name>
</gene>
<accession>A0A4U2PY38</accession>
<dbReference type="SUPFAM" id="SSF52540">
    <property type="entry name" value="P-loop containing nucleoside triphosphate hydrolases"/>
    <property type="match status" value="1"/>
</dbReference>
<proteinExistence type="predicted"/>
<sequence length="108" mass="12854">MTQSTRKRITVSDVLTEHIHKWQRGDIITIEAGTGVGKSHFIKNELYPIAKKERARILFFLNRTRLNEQFQEEIKRDGKSDVITIILYQKYEWSYLKIVWLSKRTIST</sequence>
<organism evidence="2 3">
    <name type="scientific">Paenibacillus terrae</name>
    <dbReference type="NCBI Taxonomy" id="159743"/>
    <lineage>
        <taxon>Bacteria</taxon>
        <taxon>Bacillati</taxon>
        <taxon>Bacillota</taxon>
        <taxon>Bacilli</taxon>
        <taxon>Bacillales</taxon>
        <taxon>Paenibacillaceae</taxon>
        <taxon>Paenibacillus</taxon>
    </lineage>
</organism>
<reference evidence="2 3" key="1">
    <citation type="submission" date="2018-01" db="EMBL/GenBank/DDBJ databases">
        <title>Bacillales members from the olive rhizosphere are effective biological control agents against Verticillium dahliae.</title>
        <authorList>
            <person name="Gomez-Lama C."/>
            <person name="Legarda G."/>
            <person name="Ruano-Rosa D."/>
            <person name="Pizarro-Tobias P."/>
            <person name="Valverde-Corredor A."/>
            <person name="Niqui J.L."/>
            <person name="Trivino J.C."/>
            <person name="Roca A."/>
            <person name="Mercado-Blanco J."/>
        </authorList>
    </citation>
    <scope>NUCLEOTIDE SEQUENCE [LARGE SCALE GENOMIC DNA]</scope>
    <source>
        <strain evidence="2 3">PIC167</strain>
    </source>
</reference>
<dbReference type="RefSeq" id="WP_137063534.1">
    <property type="nucleotide sequence ID" value="NZ_PNXQ01000016.1"/>
</dbReference>
<dbReference type="EMBL" id="PNXQ01000016">
    <property type="protein sequence ID" value="TKH41888.1"/>
    <property type="molecule type" value="Genomic_DNA"/>
</dbReference>
<protein>
    <recommendedName>
        <fullName evidence="1">Helicase/UvrB N-terminal domain-containing protein</fullName>
    </recommendedName>
</protein>
<evidence type="ECO:0000313" key="2">
    <source>
        <dbReference type="EMBL" id="TKH41888.1"/>
    </source>
</evidence>
<dbReference type="Gene3D" id="3.40.50.300">
    <property type="entry name" value="P-loop containing nucleotide triphosphate hydrolases"/>
    <property type="match status" value="1"/>
</dbReference>
<dbReference type="InterPro" id="IPR006935">
    <property type="entry name" value="Helicase/UvrB_N"/>
</dbReference>
<name>A0A4U2PY38_9BACL</name>
<dbReference type="AlphaFoldDB" id="A0A4U2PY38"/>
<dbReference type="InterPro" id="IPR027417">
    <property type="entry name" value="P-loop_NTPase"/>
</dbReference>
<dbReference type="GO" id="GO:0005524">
    <property type="term" value="F:ATP binding"/>
    <property type="evidence" value="ECO:0007669"/>
    <property type="project" value="InterPro"/>
</dbReference>
<dbReference type="Pfam" id="PF04851">
    <property type="entry name" value="ResIII"/>
    <property type="match status" value="1"/>
</dbReference>
<dbReference type="Proteomes" id="UP000308114">
    <property type="component" value="Unassembled WGS sequence"/>
</dbReference>
<feature type="domain" description="Helicase/UvrB N-terminal" evidence="1">
    <location>
        <begin position="16"/>
        <end position="82"/>
    </location>
</feature>
<dbReference type="GO" id="GO:0003677">
    <property type="term" value="F:DNA binding"/>
    <property type="evidence" value="ECO:0007669"/>
    <property type="project" value="InterPro"/>
</dbReference>
<evidence type="ECO:0000313" key="3">
    <source>
        <dbReference type="Proteomes" id="UP000308114"/>
    </source>
</evidence>
<comment type="caution">
    <text evidence="2">The sequence shown here is derived from an EMBL/GenBank/DDBJ whole genome shotgun (WGS) entry which is preliminary data.</text>
</comment>
<evidence type="ECO:0000259" key="1">
    <source>
        <dbReference type="Pfam" id="PF04851"/>
    </source>
</evidence>